<comment type="caution">
    <text evidence="1">The sequence shown here is derived from an EMBL/GenBank/DDBJ whole genome shotgun (WGS) entry which is preliminary data.</text>
</comment>
<dbReference type="OrthoDB" id="5859941at2759"/>
<sequence length="300" mass="33808">MVETQENLQSTAAQQAAKIEMQERTIERLSITIAGQAQTISQLIELTEKLIKEQQEQATTACSQEDIISALQELQLQESKKTNLVVLKAPEGADEPTSKADDEKMALRTIERLSITIAGQAQTISQLIELTEKLIKEQQEQATTACSQEDIISALQELQLQESKKTNLAVLKAPEGVDESTTKADDEKMALNICTSASIPLDAIEKIFRHGIRKPGKSRPINLLQRQNASAHILSMLRRNFTFAQVLPRGSRIRRDLTPRELELEHSARKECYERKRKENLDAYYVDDHFHIVIKKVPSP</sequence>
<reference evidence="1 2" key="1">
    <citation type="submission" date="2014-11" db="EMBL/GenBank/DDBJ databases">
        <title>Genetic blueprint of the zoonotic pathogen Toxocara canis.</title>
        <authorList>
            <person name="Zhu X.-Q."/>
            <person name="Korhonen P.K."/>
            <person name="Cai H."/>
            <person name="Young N.D."/>
            <person name="Nejsum P."/>
            <person name="von Samson-Himmelstjerna G."/>
            <person name="Boag P.R."/>
            <person name="Tan P."/>
            <person name="Li Q."/>
            <person name="Min J."/>
            <person name="Yang Y."/>
            <person name="Wang X."/>
            <person name="Fang X."/>
            <person name="Hall R.S."/>
            <person name="Hofmann A."/>
            <person name="Sternberg P.W."/>
            <person name="Jex A.R."/>
            <person name="Gasser R.B."/>
        </authorList>
    </citation>
    <scope>NUCLEOTIDE SEQUENCE [LARGE SCALE GENOMIC DNA]</scope>
    <source>
        <strain evidence="1">PN_DK_2014</strain>
    </source>
</reference>
<dbReference type="EMBL" id="JPKZ01001446">
    <property type="protein sequence ID" value="KHN81884.1"/>
    <property type="molecule type" value="Genomic_DNA"/>
</dbReference>
<proteinExistence type="predicted"/>
<keyword evidence="2" id="KW-1185">Reference proteome</keyword>
<dbReference type="Proteomes" id="UP000031036">
    <property type="component" value="Unassembled WGS sequence"/>
</dbReference>
<evidence type="ECO:0000313" key="1">
    <source>
        <dbReference type="EMBL" id="KHN81884.1"/>
    </source>
</evidence>
<name>A0A0B2VKI6_TOXCA</name>
<accession>A0A0B2VKI6</accession>
<protein>
    <submittedName>
        <fullName evidence="1">Uncharacterized protein</fullName>
    </submittedName>
</protein>
<evidence type="ECO:0000313" key="2">
    <source>
        <dbReference type="Proteomes" id="UP000031036"/>
    </source>
</evidence>
<dbReference type="AlphaFoldDB" id="A0A0B2VKI6"/>
<gene>
    <name evidence="1" type="ORF">Tcan_12775</name>
</gene>
<organism evidence="1 2">
    <name type="scientific">Toxocara canis</name>
    <name type="common">Canine roundworm</name>
    <dbReference type="NCBI Taxonomy" id="6265"/>
    <lineage>
        <taxon>Eukaryota</taxon>
        <taxon>Metazoa</taxon>
        <taxon>Ecdysozoa</taxon>
        <taxon>Nematoda</taxon>
        <taxon>Chromadorea</taxon>
        <taxon>Rhabditida</taxon>
        <taxon>Spirurina</taxon>
        <taxon>Ascaridomorpha</taxon>
        <taxon>Ascaridoidea</taxon>
        <taxon>Toxocaridae</taxon>
        <taxon>Toxocara</taxon>
    </lineage>
</organism>